<feature type="domain" description="Peptide methionine sulphoxide reductase MsrA" evidence="5">
    <location>
        <begin position="3"/>
        <end position="157"/>
    </location>
</feature>
<comment type="similarity">
    <text evidence="4">Belongs to the MsrA Met sulfoxide reductase family.</text>
</comment>
<evidence type="ECO:0000256" key="4">
    <source>
        <dbReference type="HAMAP-Rule" id="MF_01401"/>
    </source>
</evidence>
<dbReference type="PANTHER" id="PTHR43774:SF1">
    <property type="entry name" value="PEPTIDE METHIONINE SULFOXIDE REDUCTASE MSRA 2"/>
    <property type="match status" value="1"/>
</dbReference>
<dbReference type="AlphaFoldDB" id="A0A1F4XZ34"/>
<feature type="active site" evidence="4">
    <location>
        <position position="10"/>
    </location>
</feature>
<dbReference type="HAMAP" id="MF_01401">
    <property type="entry name" value="MsrA"/>
    <property type="match status" value="1"/>
</dbReference>
<dbReference type="Pfam" id="PF01625">
    <property type="entry name" value="PMSR"/>
    <property type="match status" value="1"/>
</dbReference>
<gene>
    <name evidence="4" type="primary">msrA</name>
    <name evidence="6" type="ORF">A2949_02475</name>
</gene>
<dbReference type="InterPro" id="IPR036509">
    <property type="entry name" value="Met_Sox_Rdtase_MsrA_sf"/>
</dbReference>
<comment type="caution">
    <text evidence="6">The sequence shown here is derived from an EMBL/GenBank/DDBJ whole genome shotgun (WGS) entry which is preliminary data.</text>
</comment>
<dbReference type="EMBL" id="MEWZ01000010">
    <property type="protein sequence ID" value="OGC86949.1"/>
    <property type="molecule type" value="Genomic_DNA"/>
</dbReference>
<comment type="catalytic activity">
    <reaction evidence="3 4">
        <text>[thioredoxin]-disulfide + L-methionine + H2O = L-methionine (S)-S-oxide + [thioredoxin]-dithiol</text>
        <dbReference type="Rhea" id="RHEA:19993"/>
        <dbReference type="Rhea" id="RHEA-COMP:10698"/>
        <dbReference type="Rhea" id="RHEA-COMP:10700"/>
        <dbReference type="ChEBI" id="CHEBI:15377"/>
        <dbReference type="ChEBI" id="CHEBI:29950"/>
        <dbReference type="ChEBI" id="CHEBI:50058"/>
        <dbReference type="ChEBI" id="CHEBI:57844"/>
        <dbReference type="ChEBI" id="CHEBI:58772"/>
        <dbReference type="EC" id="1.8.4.11"/>
    </reaction>
</comment>
<evidence type="ECO:0000259" key="5">
    <source>
        <dbReference type="Pfam" id="PF01625"/>
    </source>
</evidence>
<dbReference type="SUPFAM" id="SSF55068">
    <property type="entry name" value="Peptide methionine sulfoxide reductase"/>
    <property type="match status" value="1"/>
</dbReference>
<evidence type="ECO:0000256" key="1">
    <source>
        <dbReference type="ARBA" id="ARBA00023002"/>
    </source>
</evidence>
<dbReference type="STRING" id="1797245.A2949_02475"/>
<sequence length="176" mass="19804">METIVFGGGCFWCTEAVFLMLKGVESAEPGYAGPAYKTDKGPSYEEVSTGATPYVESAKVVYNPDSISFPELLQVYFGSHNPTELNRQGSDVGPQYRSAVFYTTLRQKEMAEHYIKVLGQGSPAPIVTTIEPLEYFYKAEDYHKKYYENHQSAGYCQIIIAPKVEKVQKKFKNLIK</sequence>
<dbReference type="GO" id="GO:0033744">
    <property type="term" value="F:L-methionine:thioredoxin-disulfide S-oxidoreductase activity"/>
    <property type="evidence" value="ECO:0007669"/>
    <property type="project" value="RHEA"/>
</dbReference>
<comment type="function">
    <text evidence="4">Has an important function as a repair enzyme for proteins that have been inactivated by oxidation. Catalyzes the reversible oxidation-reduction of methionine sulfoxide in proteins to methionine.</text>
</comment>
<dbReference type="NCBIfam" id="TIGR00401">
    <property type="entry name" value="msrA"/>
    <property type="match status" value="1"/>
</dbReference>
<dbReference type="GO" id="GO:0008113">
    <property type="term" value="F:peptide-methionine (S)-S-oxide reductase activity"/>
    <property type="evidence" value="ECO:0007669"/>
    <property type="project" value="UniProtKB-UniRule"/>
</dbReference>
<dbReference type="Proteomes" id="UP000178585">
    <property type="component" value="Unassembled WGS sequence"/>
</dbReference>
<dbReference type="EC" id="1.8.4.11" evidence="4"/>
<organism evidence="6 7">
    <name type="scientific">Candidatus Adlerbacteria bacterium RIFCSPLOWO2_01_FULL_54_21b</name>
    <dbReference type="NCBI Taxonomy" id="1797245"/>
    <lineage>
        <taxon>Bacteria</taxon>
        <taxon>Candidatus Adleribacteriota</taxon>
    </lineage>
</organism>
<dbReference type="Gene3D" id="3.30.1060.10">
    <property type="entry name" value="Peptide methionine sulphoxide reductase MsrA"/>
    <property type="match status" value="1"/>
</dbReference>
<evidence type="ECO:0000313" key="6">
    <source>
        <dbReference type="EMBL" id="OGC86949.1"/>
    </source>
</evidence>
<dbReference type="InterPro" id="IPR002569">
    <property type="entry name" value="Met_Sox_Rdtase_MsrA_dom"/>
</dbReference>
<reference evidence="6 7" key="1">
    <citation type="journal article" date="2016" name="Nat. Commun.">
        <title>Thousands of microbial genomes shed light on interconnected biogeochemical processes in an aquifer system.</title>
        <authorList>
            <person name="Anantharaman K."/>
            <person name="Brown C.T."/>
            <person name="Hug L.A."/>
            <person name="Sharon I."/>
            <person name="Castelle C.J."/>
            <person name="Probst A.J."/>
            <person name="Thomas B.C."/>
            <person name="Singh A."/>
            <person name="Wilkins M.J."/>
            <person name="Karaoz U."/>
            <person name="Brodie E.L."/>
            <person name="Williams K.H."/>
            <person name="Hubbard S.S."/>
            <person name="Banfield J.F."/>
        </authorList>
    </citation>
    <scope>NUCLEOTIDE SEQUENCE [LARGE SCALE GENOMIC DNA]</scope>
</reference>
<dbReference type="PANTHER" id="PTHR43774">
    <property type="entry name" value="PEPTIDE METHIONINE SULFOXIDE REDUCTASE"/>
    <property type="match status" value="1"/>
</dbReference>
<keyword evidence="1 4" id="KW-0560">Oxidoreductase</keyword>
<comment type="catalytic activity">
    <reaction evidence="2 4">
        <text>L-methionyl-[protein] + [thioredoxin]-disulfide + H2O = L-methionyl-(S)-S-oxide-[protein] + [thioredoxin]-dithiol</text>
        <dbReference type="Rhea" id="RHEA:14217"/>
        <dbReference type="Rhea" id="RHEA-COMP:10698"/>
        <dbReference type="Rhea" id="RHEA-COMP:10700"/>
        <dbReference type="Rhea" id="RHEA-COMP:12313"/>
        <dbReference type="Rhea" id="RHEA-COMP:12315"/>
        <dbReference type="ChEBI" id="CHEBI:15377"/>
        <dbReference type="ChEBI" id="CHEBI:16044"/>
        <dbReference type="ChEBI" id="CHEBI:29950"/>
        <dbReference type="ChEBI" id="CHEBI:44120"/>
        <dbReference type="ChEBI" id="CHEBI:50058"/>
        <dbReference type="EC" id="1.8.4.11"/>
    </reaction>
</comment>
<accession>A0A1F4XZ34</accession>
<evidence type="ECO:0000256" key="2">
    <source>
        <dbReference type="ARBA" id="ARBA00047806"/>
    </source>
</evidence>
<protein>
    <recommendedName>
        <fullName evidence="4">Peptide methionine sulfoxide reductase MsrA</fullName>
        <shortName evidence="4">Protein-methionine-S-oxide reductase</shortName>
        <ecNumber evidence="4">1.8.4.11</ecNumber>
    </recommendedName>
    <alternativeName>
        <fullName evidence="4">Peptide-methionine (S)-S-oxide reductase</fullName>
        <shortName evidence="4">Peptide Met(O) reductase</shortName>
    </alternativeName>
</protein>
<evidence type="ECO:0000256" key="3">
    <source>
        <dbReference type="ARBA" id="ARBA00048782"/>
    </source>
</evidence>
<proteinExistence type="inferred from homology"/>
<name>A0A1F4XZ34_9BACT</name>
<evidence type="ECO:0000313" key="7">
    <source>
        <dbReference type="Proteomes" id="UP000178585"/>
    </source>
</evidence>